<evidence type="ECO:0000313" key="5">
    <source>
        <dbReference type="EMBL" id="CRI32262.1"/>
    </source>
</evidence>
<gene>
    <name evidence="2" type="ORF">HAL011_09550</name>
    <name evidence="3" type="ORF">HAL013_03720</name>
    <name evidence="5" type="ORF">HAL07_07370</name>
    <name evidence="4" type="ORF">HAL09_04850</name>
</gene>
<reference evidence="2" key="1">
    <citation type="submission" date="2014-12" db="EMBL/GenBank/DDBJ databases">
        <title>Whole genome sequences of four Staphylococcus schleiferi canine isolates.</title>
        <authorList>
            <person name="Misic A.M."/>
            <person name="Cain C."/>
            <person name="Morris D.O."/>
            <person name="Rankin S."/>
            <person name="Beiting D."/>
        </authorList>
    </citation>
    <scope>NUCLEOTIDE SEQUENCE</scope>
    <source>
        <strain evidence="2">ASB11</strain>
        <strain evidence="3">ASB13</strain>
        <strain evidence="5">ASB7</strain>
        <strain evidence="4">ASB9</strain>
    </source>
</reference>
<evidence type="ECO:0000313" key="4">
    <source>
        <dbReference type="EMBL" id="CRF43924.1"/>
    </source>
</evidence>
<dbReference type="AlphaFoldDB" id="A0A0K2X6F8"/>
<dbReference type="EMBL" id="CDMG01000004">
    <property type="protein sequence ID" value="CRI32262.1"/>
    <property type="molecule type" value="Genomic_DNA"/>
</dbReference>
<dbReference type="Proteomes" id="UP000041394">
    <property type="component" value="Unassembled WGS sequence"/>
</dbReference>
<evidence type="ECO:0000313" key="3">
    <source>
        <dbReference type="EMBL" id="CRF42210.1"/>
    </source>
</evidence>
<proteinExistence type="predicted"/>
<dbReference type="RefSeq" id="WP_053940867.1">
    <property type="nucleotide sequence ID" value="NZ_BSCV01000027.1"/>
</dbReference>
<evidence type="ECO:0000313" key="7">
    <source>
        <dbReference type="Proteomes" id="UP000041394"/>
    </source>
</evidence>
<keyword evidence="6" id="KW-1185">Reference proteome</keyword>
<dbReference type="Proteomes" id="UP000043437">
    <property type="component" value="Unassembled WGS sequence"/>
</dbReference>
<evidence type="ECO:0000256" key="1">
    <source>
        <dbReference type="SAM" id="SignalP"/>
    </source>
</evidence>
<evidence type="ECO:0000313" key="8">
    <source>
        <dbReference type="Proteomes" id="UP000043437"/>
    </source>
</evidence>
<dbReference type="EMBL" id="CDMH01000017">
    <property type="protein sequence ID" value="CRF42210.1"/>
    <property type="molecule type" value="Genomic_DNA"/>
</dbReference>
<accession>A0A0K2X6F8</accession>
<dbReference type="EMBL" id="CDMN01000018">
    <property type="protein sequence ID" value="CRF43924.1"/>
    <property type="molecule type" value="Genomic_DNA"/>
</dbReference>
<dbReference type="OrthoDB" id="5327288at2"/>
<feature type="signal peptide" evidence="1">
    <location>
        <begin position="1"/>
        <end position="23"/>
    </location>
</feature>
<evidence type="ECO:0000313" key="6">
    <source>
        <dbReference type="Proteomes" id="UP000038622"/>
    </source>
</evidence>
<dbReference type="GeneID" id="82131714"/>
<evidence type="ECO:0000313" key="2">
    <source>
        <dbReference type="EMBL" id="CRF41168.1"/>
    </source>
</evidence>
<dbReference type="Proteomes" id="UP000038622">
    <property type="component" value="Unassembled WGS sequence"/>
</dbReference>
<dbReference type="Proteomes" id="UP000045175">
    <property type="component" value="Unassembled WGS sequence"/>
</dbReference>
<feature type="chain" id="PRO_5013456451" evidence="1">
    <location>
        <begin position="24"/>
        <end position="129"/>
    </location>
</feature>
<organism evidence="2 6">
    <name type="scientific">Helicobacter ailurogastricus</name>
    <dbReference type="NCBI Taxonomy" id="1578720"/>
    <lineage>
        <taxon>Bacteria</taxon>
        <taxon>Pseudomonadati</taxon>
        <taxon>Campylobacterota</taxon>
        <taxon>Epsilonproteobacteria</taxon>
        <taxon>Campylobacterales</taxon>
        <taxon>Helicobacteraceae</taxon>
        <taxon>Helicobacter</taxon>
    </lineage>
</organism>
<sequence length="129" mass="14428">MRLKILKMVLLAFVGLNSSLLSAYSALRSDGFLSQVLATHFMRSAITSHNLALQGDRSTLFTGAICDTMGEPYKCYLLRALVLSRFEKAASTYQAKRIELEDGRMPEPFILATKKALQDFAHALVREQK</sequence>
<dbReference type="EMBL" id="CDML01000034">
    <property type="protein sequence ID" value="CRF41168.1"/>
    <property type="molecule type" value="Genomic_DNA"/>
</dbReference>
<reference evidence="6" key="3">
    <citation type="submission" date="2014-12" db="EMBL/GenBank/DDBJ databases">
        <authorList>
            <person name="Smet A."/>
        </authorList>
    </citation>
    <scope>NUCLEOTIDE SEQUENCE [LARGE SCALE GENOMIC DNA]</scope>
</reference>
<name>A0A0K2X6F8_9HELI</name>
<protein>
    <submittedName>
        <fullName evidence="2">Uncharacterized protein</fullName>
    </submittedName>
</protein>
<dbReference type="STRING" id="1578720.HAL011_09550"/>
<keyword evidence="1" id="KW-0732">Signal</keyword>
<reference evidence="7 8" key="2">
    <citation type="submission" date="2014-12" db="EMBL/GenBank/DDBJ databases">
        <authorList>
            <person name="Jaenicke S."/>
        </authorList>
    </citation>
    <scope>NUCLEOTIDE SEQUENCE [LARGE SCALE GENOMIC DNA]</scope>
</reference>